<accession>E3EJQ2</accession>
<dbReference type="AlphaFoldDB" id="E3EJQ2"/>
<dbReference type="HOGENOM" id="CLU_1516480_0_0_9"/>
<evidence type="ECO:0000313" key="2">
    <source>
        <dbReference type="Proteomes" id="UP000006868"/>
    </source>
</evidence>
<sequence>MTKENLRAGIQFILDKEIVPTEFVHHFGKSYVFDLKETLGIQIVFDKNTCCVYTYMGFDMFMCFHKPIGDNERLENSVWYKLQYRADRKLLKRLVQYIEKLKLKGILSYSNHIVLDSKGTFLGKELLDYIEEENIEAIERYIIQRPHHLFYFTRGAIKDLKDIKDKLKYKKKLLESF</sequence>
<dbReference type="PATRIC" id="fig|886882.15.peg.5685"/>
<organism evidence="1 2">
    <name type="scientific">Paenibacillus polymyxa (strain SC2)</name>
    <name type="common">Bacillus polymyxa</name>
    <dbReference type="NCBI Taxonomy" id="886882"/>
    <lineage>
        <taxon>Bacteria</taxon>
        <taxon>Bacillati</taxon>
        <taxon>Bacillota</taxon>
        <taxon>Bacilli</taxon>
        <taxon>Bacillales</taxon>
        <taxon>Paenibacillaceae</taxon>
        <taxon>Paenibacillus</taxon>
    </lineage>
</organism>
<dbReference type="EMBL" id="CP002214">
    <property type="protein sequence ID" value="ADO59650.1"/>
    <property type="molecule type" value="Genomic_DNA"/>
</dbReference>
<gene>
    <name evidence="1" type="ORF">PPSC2_26895</name>
</gene>
<protein>
    <submittedName>
        <fullName evidence="1">Uncharacterized protein</fullName>
    </submittedName>
</protein>
<name>E3EJQ2_PAEPS</name>
<proteinExistence type="predicted"/>
<evidence type="ECO:0000313" key="1">
    <source>
        <dbReference type="EMBL" id="ADO59650.1"/>
    </source>
</evidence>
<dbReference type="Proteomes" id="UP000006868">
    <property type="component" value="Plasmid pSC2"/>
</dbReference>
<dbReference type="KEGG" id="ppm:PPSC2_26895"/>
<geneLocation type="plasmid" evidence="1 2">
    <name>pSC2</name>
</geneLocation>
<reference evidence="1 2" key="1">
    <citation type="journal article" date="2011" name="J. Bacteriol.">
        <title>Complete genome sequence of Paenibacillus polymyxa SC2, a strain of plant growth-promoting Rhizobacterium with broad-spectrum antimicrobial activity.</title>
        <authorList>
            <person name="Ma M."/>
            <person name="Wang C."/>
            <person name="Ding Y."/>
            <person name="Li L."/>
            <person name="Shen D."/>
            <person name="Jiang X."/>
            <person name="Guan D."/>
            <person name="Cao F."/>
            <person name="Chen H."/>
            <person name="Feng R."/>
            <person name="Wang X."/>
            <person name="Ge Y."/>
            <person name="Yao L."/>
            <person name="Bing X."/>
            <person name="Yang X."/>
            <person name="Li J."/>
            <person name="Du B."/>
        </authorList>
    </citation>
    <scope>NUCLEOTIDE SEQUENCE [LARGE SCALE GENOMIC DNA]</scope>
    <source>
        <strain evidence="1 2">SC2</strain>
        <plasmid evidence="2">pSC2</plasmid>
    </source>
</reference>
<keyword evidence="1" id="KW-0614">Plasmid</keyword>
<dbReference type="RefSeq" id="WP_013386064.1">
    <property type="nucleotide sequence ID" value="NC_014628.2"/>
</dbReference>